<evidence type="ECO:0008006" key="3">
    <source>
        <dbReference type="Google" id="ProtNLM"/>
    </source>
</evidence>
<dbReference type="InterPro" id="IPR037914">
    <property type="entry name" value="SpoVT-AbrB_sf"/>
</dbReference>
<name>A0A5R8KBN1_9BACT</name>
<dbReference type="EMBL" id="VAUV01000014">
    <property type="protein sequence ID" value="TLD69335.1"/>
    <property type="molecule type" value="Genomic_DNA"/>
</dbReference>
<accession>A0A5R8KBN1</accession>
<comment type="caution">
    <text evidence="1">The sequence shown here is derived from an EMBL/GenBank/DDBJ whole genome shotgun (WGS) entry which is preliminary data.</text>
</comment>
<protein>
    <recommendedName>
        <fullName evidence="3">AbrB/MazE/SpoVT family DNA-binding domain-containing protein</fullName>
    </recommendedName>
</protein>
<proteinExistence type="predicted"/>
<dbReference type="RefSeq" id="WP_138087751.1">
    <property type="nucleotide sequence ID" value="NZ_VAUV01000014.1"/>
</dbReference>
<sequence length="75" mass="8057">MIKTITKVGNSHGIIFDSALLQLARLKPGDEVNVEVHAGGTITIASIRKQPSASEVSSLIQETMTEYATTMKKLS</sequence>
<keyword evidence="2" id="KW-1185">Reference proteome</keyword>
<dbReference type="Gene3D" id="2.10.260.10">
    <property type="match status" value="1"/>
</dbReference>
<dbReference type="AlphaFoldDB" id="A0A5R8KBN1"/>
<gene>
    <name evidence="1" type="ORF">FEM03_18370</name>
</gene>
<evidence type="ECO:0000313" key="2">
    <source>
        <dbReference type="Proteomes" id="UP000306196"/>
    </source>
</evidence>
<evidence type="ECO:0000313" key="1">
    <source>
        <dbReference type="EMBL" id="TLD69335.1"/>
    </source>
</evidence>
<dbReference type="SUPFAM" id="SSF89447">
    <property type="entry name" value="AbrB/MazE/MraZ-like"/>
    <property type="match status" value="1"/>
</dbReference>
<reference evidence="1 2" key="1">
    <citation type="submission" date="2019-05" db="EMBL/GenBank/DDBJ databases">
        <title>Verrucobacter flavum gen. nov., sp. nov. a new member of the family Verrucomicrobiaceae.</title>
        <authorList>
            <person name="Szuroczki S."/>
            <person name="Abbaszade G."/>
            <person name="Szabo A."/>
            <person name="Felfoldi T."/>
            <person name="Schumann P."/>
            <person name="Boka K."/>
            <person name="Keki Z."/>
            <person name="Toumi M."/>
            <person name="Toth E."/>
        </authorList>
    </citation>
    <scope>NUCLEOTIDE SEQUENCE [LARGE SCALE GENOMIC DNA]</scope>
    <source>
        <strain evidence="1 2">MG-N-17</strain>
    </source>
</reference>
<organism evidence="1 2">
    <name type="scientific">Phragmitibacter flavus</name>
    <dbReference type="NCBI Taxonomy" id="2576071"/>
    <lineage>
        <taxon>Bacteria</taxon>
        <taxon>Pseudomonadati</taxon>
        <taxon>Verrucomicrobiota</taxon>
        <taxon>Verrucomicrobiia</taxon>
        <taxon>Verrucomicrobiales</taxon>
        <taxon>Verrucomicrobiaceae</taxon>
        <taxon>Phragmitibacter</taxon>
    </lineage>
</organism>
<dbReference type="OrthoDB" id="9795766at2"/>
<dbReference type="Proteomes" id="UP000306196">
    <property type="component" value="Unassembled WGS sequence"/>
</dbReference>